<organism evidence="2 3">
    <name type="scientific">Novosphingobium flavum</name>
    <dbReference type="NCBI Taxonomy" id="1778672"/>
    <lineage>
        <taxon>Bacteria</taxon>
        <taxon>Pseudomonadati</taxon>
        <taxon>Pseudomonadota</taxon>
        <taxon>Alphaproteobacteria</taxon>
        <taxon>Sphingomonadales</taxon>
        <taxon>Sphingomonadaceae</taxon>
        <taxon>Novosphingobium</taxon>
    </lineage>
</organism>
<protein>
    <submittedName>
        <fullName evidence="2">GreA/GreB family elongation factor</fullName>
    </submittedName>
</protein>
<gene>
    <name evidence="2" type="ORF">H7F51_06880</name>
</gene>
<dbReference type="GO" id="GO:0006354">
    <property type="term" value="P:DNA-templated transcription elongation"/>
    <property type="evidence" value="ECO:0007669"/>
    <property type="project" value="TreeGrafter"/>
</dbReference>
<keyword evidence="2" id="KW-0648">Protein biosynthesis</keyword>
<dbReference type="RefSeq" id="WP_185663492.1">
    <property type="nucleotide sequence ID" value="NZ_JACLAW010000004.1"/>
</dbReference>
<feature type="domain" description="Transcription elongation factor GreA/GreB C-terminal" evidence="1">
    <location>
        <begin position="85"/>
        <end position="152"/>
    </location>
</feature>
<keyword evidence="2" id="KW-0251">Elongation factor</keyword>
<name>A0A7X1FRK6_9SPHN</name>
<dbReference type="PANTHER" id="PTHR30437:SF6">
    <property type="entry name" value="TRANSCRIPTION ELONGATION FACTOR GREB"/>
    <property type="match status" value="1"/>
</dbReference>
<dbReference type="GO" id="GO:0003746">
    <property type="term" value="F:translation elongation factor activity"/>
    <property type="evidence" value="ECO:0007669"/>
    <property type="project" value="UniProtKB-KW"/>
</dbReference>
<dbReference type="SUPFAM" id="SSF54534">
    <property type="entry name" value="FKBP-like"/>
    <property type="match status" value="1"/>
</dbReference>
<dbReference type="Proteomes" id="UP000566813">
    <property type="component" value="Unassembled WGS sequence"/>
</dbReference>
<sequence>MSVAFRRDGDEEHLEPKFEIPIPPGPNLVTARGLAMIGARVTELEARLAELAGAEEAEIKAAKRDLRYWQTRQITAEPAPTPSGETVELGTRVTFRHNGKERTLDIVGDDEADPAAGKIAFSAPLARALIGAEPGEWLPFAGKEDALEVLSITVQD</sequence>
<evidence type="ECO:0000259" key="1">
    <source>
        <dbReference type="Pfam" id="PF01272"/>
    </source>
</evidence>
<dbReference type="EMBL" id="JACLAW010000004">
    <property type="protein sequence ID" value="MBC2665237.1"/>
    <property type="molecule type" value="Genomic_DNA"/>
</dbReference>
<dbReference type="GO" id="GO:0032784">
    <property type="term" value="P:regulation of DNA-templated transcription elongation"/>
    <property type="evidence" value="ECO:0007669"/>
    <property type="project" value="InterPro"/>
</dbReference>
<evidence type="ECO:0000313" key="3">
    <source>
        <dbReference type="Proteomes" id="UP000566813"/>
    </source>
</evidence>
<dbReference type="GO" id="GO:0003677">
    <property type="term" value="F:DNA binding"/>
    <property type="evidence" value="ECO:0007669"/>
    <property type="project" value="InterPro"/>
</dbReference>
<dbReference type="AlphaFoldDB" id="A0A7X1FRK6"/>
<dbReference type="InterPro" id="IPR023459">
    <property type="entry name" value="Tscrpt_elong_fac_GreA/B_fam"/>
</dbReference>
<comment type="caution">
    <text evidence="2">The sequence shown here is derived from an EMBL/GenBank/DDBJ whole genome shotgun (WGS) entry which is preliminary data.</text>
</comment>
<dbReference type="Pfam" id="PF01272">
    <property type="entry name" value="GreA_GreB"/>
    <property type="match status" value="1"/>
</dbReference>
<evidence type="ECO:0000313" key="2">
    <source>
        <dbReference type="EMBL" id="MBC2665237.1"/>
    </source>
</evidence>
<reference evidence="2 3" key="1">
    <citation type="submission" date="2020-08" db="EMBL/GenBank/DDBJ databases">
        <title>The genome sequence of type strain Novosphingobium flavum NBRC 111647.</title>
        <authorList>
            <person name="Liu Y."/>
        </authorList>
    </citation>
    <scope>NUCLEOTIDE SEQUENCE [LARGE SCALE GENOMIC DNA]</scope>
    <source>
        <strain evidence="2 3">NBRC 111647</strain>
    </source>
</reference>
<proteinExistence type="predicted"/>
<dbReference type="GO" id="GO:0070063">
    <property type="term" value="F:RNA polymerase binding"/>
    <property type="evidence" value="ECO:0007669"/>
    <property type="project" value="InterPro"/>
</dbReference>
<dbReference type="InterPro" id="IPR001437">
    <property type="entry name" value="Tscrpt_elong_fac_GreA/B_C"/>
</dbReference>
<dbReference type="Gene3D" id="3.10.50.30">
    <property type="entry name" value="Transcription elongation factor, GreA/GreB, C-terminal domain"/>
    <property type="match status" value="1"/>
</dbReference>
<accession>A0A7X1FRK6</accession>
<keyword evidence="3" id="KW-1185">Reference proteome</keyword>
<dbReference type="InterPro" id="IPR036953">
    <property type="entry name" value="GreA/GreB_C_sf"/>
</dbReference>
<dbReference type="PANTHER" id="PTHR30437">
    <property type="entry name" value="TRANSCRIPTION ELONGATION FACTOR GREA"/>
    <property type="match status" value="1"/>
</dbReference>